<keyword evidence="2" id="KW-1185">Reference proteome</keyword>
<evidence type="ECO:0000313" key="1">
    <source>
        <dbReference type="EMBL" id="KIA60257.1"/>
    </source>
</evidence>
<protein>
    <recommendedName>
        <fullName evidence="3">Capsid protein</fullName>
    </recommendedName>
</protein>
<organism evidence="1 2">
    <name type="scientific">Nocardia vulneris</name>
    <dbReference type="NCBI Taxonomy" id="1141657"/>
    <lineage>
        <taxon>Bacteria</taxon>
        <taxon>Bacillati</taxon>
        <taxon>Actinomycetota</taxon>
        <taxon>Actinomycetes</taxon>
        <taxon>Mycobacteriales</taxon>
        <taxon>Nocardiaceae</taxon>
        <taxon>Nocardia</taxon>
    </lineage>
</organism>
<dbReference type="InterPro" id="IPR005564">
    <property type="entry name" value="Major_capsid_GpE"/>
</dbReference>
<accession>A0ABR4Z5D4</accession>
<reference evidence="1 2" key="1">
    <citation type="journal article" date="2014" name="Int. J. Syst. Evol. Microbiol.">
        <title>Nocardia vulneris sp. nov., isolated from wounds of human patients in North America.</title>
        <authorList>
            <person name="Lasker B.A."/>
            <person name="Bell M."/>
            <person name="Klenk H.P."/>
            <person name="Sproer C."/>
            <person name="Schumann C."/>
            <person name="Schumann P."/>
            <person name="Brown J.M."/>
        </authorList>
    </citation>
    <scope>NUCLEOTIDE SEQUENCE [LARGE SCALE GENOMIC DNA]</scope>
    <source>
        <strain evidence="1 2">W9851</strain>
    </source>
</reference>
<gene>
    <name evidence="1" type="ORF">FG87_38310</name>
</gene>
<dbReference type="InterPro" id="IPR053738">
    <property type="entry name" value="Lambda_capsid_assembly"/>
</dbReference>
<evidence type="ECO:0008006" key="3">
    <source>
        <dbReference type="Google" id="ProtNLM"/>
    </source>
</evidence>
<proteinExistence type="predicted"/>
<dbReference type="Proteomes" id="UP000031364">
    <property type="component" value="Unassembled WGS sequence"/>
</dbReference>
<dbReference type="EMBL" id="JNFP01000075">
    <property type="protein sequence ID" value="KIA60257.1"/>
    <property type="molecule type" value="Genomic_DNA"/>
</dbReference>
<comment type="caution">
    <text evidence="1">The sequence shown here is derived from an EMBL/GenBank/DDBJ whole genome shotgun (WGS) entry which is preliminary data.</text>
</comment>
<evidence type="ECO:0000313" key="2">
    <source>
        <dbReference type="Proteomes" id="UP000031364"/>
    </source>
</evidence>
<dbReference type="Gene3D" id="3.90.1690.10">
    <property type="entry name" value="phage-related protein like domain"/>
    <property type="match status" value="1"/>
</dbReference>
<name>A0ABR4Z5D4_9NOCA</name>
<sequence length="276" mass="30480">MFPEVFKPTNMVDFLEIVKKSRTAKYRSFDGRISVSERDSGTEKRVPLAPLSSSLGLGEYERLQLEYARLGGTAKEQLVQAIYNDAENLTNEIRNRVELAWGDVLSDGKLSINENGLVAEADYGIPANHKATAGILWTDIANATPVTDMLAWSDIWVNDNGTSPGHLLTSQKIIRALQRNKEIINMIYGAQTGRTLASLEDINALFVSLGLPTLLPHYDTKLSVDNVDTRVIADNLVVFLPDDLRELGYMAWGMSATALELLDAKSTEYTFQDAPG</sequence>
<dbReference type="Pfam" id="PF03864">
    <property type="entry name" value="Phage_cap_E"/>
    <property type="match status" value="1"/>
</dbReference>
<feature type="non-terminal residue" evidence="1">
    <location>
        <position position="276"/>
    </location>
</feature>